<accession>A0A0F9AJS9</accession>
<proteinExistence type="predicted"/>
<evidence type="ECO:0000313" key="1">
    <source>
        <dbReference type="EMBL" id="KKK78759.1"/>
    </source>
</evidence>
<comment type="caution">
    <text evidence="1">The sequence shown here is derived from an EMBL/GenBank/DDBJ whole genome shotgun (WGS) entry which is preliminary data.</text>
</comment>
<dbReference type="AlphaFoldDB" id="A0A0F9AJS9"/>
<feature type="non-terminal residue" evidence="1">
    <location>
        <position position="80"/>
    </location>
</feature>
<protein>
    <submittedName>
        <fullName evidence="1">Uncharacterized protein</fullName>
    </submittedName>
</protein>
<organism evidence="1">
    <name type="scientific">marine sediment metagenome</name>
    <dbReference type="NCBI Taxonomy" id="412755"/>
    <lineage>
        <taxon>unclassified sequences</taxon>
        <taxon>metagenomes</taxon>
        <taxon>ecological metagenomes</taxon>
    </lineage>
</organism>
<name>A0A0F9AJS9_9ZZZZ</name>
<reference evidence="1" key="1">
    <citation type="journal article" date="2015" name="Nature">
        <title>Complex archaea that bridge the gap between prokaryotes and eukaryotes.</title>
        <authorList>
            <person name="Spang A."/>
            <person name="Saw J.H."/>
            <person name="Jorgensen S.L."/>
            <person name="Zaremba-Niedzwiedzka K."/>
            <person name="Martijn J."/>
            <person name="Lind A.E."/>
            <person name="van Eijk R."/>
            <person name="Schleper C."/>
            <person name="Guy L."/>
            <person name="Ettema T.J."/>
        </authorList>
    </citation>
    <scope>NUCLEOTIDE SEQUENCE</scope>
</reference>
<gene>
    <name evidence="1" type="ORF">LCGC14_2840350</name>
</gene>
<dbReference type="EMBL" id="LAZR01054344">
    <property type="protein sequence ID" value="KKK78759.1"/>
    <property type="molecule type" value="Genomic_DNA"/>
</dbReference>
<sequence>MATMTTGQFLLFTEPGLANIWSEAQTPIEEEFSRYLNITRFEKLVKTDAKMAGFGSLQQIAEGGEGTFDDLILPVTKDYG</sequence>